<dbReference type="AntiFam" id="ANF00086">
    <property type="entry name" value="Shadow ORF (opposite lon)"/>
</dbReference>
<comment type="caution">
    <text evidence="1">The sequence shown here is derived from an EMBL/GenBank/DDBJ whole genome shotgun (WGS) entry which is preliminary data.</text>
</comment>
<proteinExistence type="predicted"/>
<accession>A0A1J5QCX3</accession>
<dbReference type="AlphaFoldDB" id="A0A1J5QCX3"/>
<evidence type="ECO:0000313" key="1">
    <source>
        <dbReference type="EMBL" id="OIQ73829.1"/>
    </source>
</evidence>
<reference evidence="1" key="1">
    <citation type="submission" date="2016-10" db="EMBL/GenBank/DDBJ databases">
        <title>Sequence of Gallionella enrichment culture.</title>
        <authorList>
            <person name="Poehlein A."/>
            <person name="Muehling M."/>
            <person name="Daniel R."/>
        </authorList>
    </citation>
    <scope>NUCLEOTIDE SEQUENCE</scope>
</reference>
<sequence length="67" mass="7205">MPADFSLVAHTAECYAHILATGCLGDGLSQGCFANARGADQAQNRSLHFINPLLHCEIFKNAVFDLV</sequence>
<gene>
    <name evidence="1" type="ORF">GALL_445330</name>
</gene>
<name>A0A1J5QCX3_9ZZZZ</name>
<protein>
    <submittedName>
        <fullName evidence="1">Uncharacterized protein</fullName>
    </submittedName>
</protein>
<dbReference type="EMBL" id="MLJW01002722">
    <property type="protein sequence ID" value="OIQ73829.1"/>
    <property type="molecule type" value="Genomic_DNA"/>
</dbReference>
<organism evidence="1">
    <name type="scientific">mine drainage metagenome</name>
    <dbReference type="NCBI Taxonomy" id="410659"/>
    <lineage>
        <taxon>unclassified sequences</taxon>
        <taxon>metagenomes</taxon>
        <taxon>ecological metagenomes</taxon>
    </lineage>
</organism>